<organism evidence="2 3">
    <name type="scientific">Daphnia sinensis</name>
    <dbReference type="NCBI Taxonomy" id="1820382"/>
    <lineage>
        <taxon>Eukaryota</taxon>
        <taxon>Metazoa</taxon>
        <taxon>Ecdysozoa</taxon>
        <taxon>Arthropoda</taxon>
        <taxon>Crustacea</taxon>
        <taxon>Branchiopoda</taxon>
        <taxon>Diplostraca</taxon>
        <taxon>Cladocera</taxon>
        <taxon>Anomopoda</taxon>
        <taxon>Daphniidae</taxon>
        <taxon>Daphnia</taxon>
        <taxon>Daphnia similis group</taxon>
    </lineage>
</organism>
<dbReference type="EMBL" id="WJBH02000273">
    <property type="protein sequence ID" value="KAI9549754.1"/>
    <property type="molecule type" value="Genomic_DNA"/>
</dbReference>
<keyword evidence="3" id="KW-1185">Reference proteome</keyword>
<sequence length="174" mass="19541">MDLYVKNEQHDGYFRDGCVFREDIDIFDKMAVQIKYKNNVQVSYSLTTYSPYEGYRIAFNGTKGRLEAWIKESQPWEEKDEDEIHLTKNFGNREIILVPQGGGGHGGGDTRLKDKLFKDPTAGDPWRQSAGSRDGAMSILVGIAARNSIETGKPIKVQDLIDIQLQAKGRGISV</sequence>
<dbReference type="InterPro" id="IPR004104">
    <property type="entry name" value="Gfo/Idh/MocA-like_OxRdtase_C"/>
</dbReference>
<reference evidence="2" key="1">
    <citation type="submission" date="2022-05" db="EMBL/GenBank/DDBJ databases">
        <title>A multi-omics perspective on studying reproductive biology in Daphnia sinensis.</title>
        <authorList>
            <person name="Jia J."/>
        </authorList>
    </citation>
    <scope>NUCLEOTIDE SEQUENCE</scope>
    <source>
        <strain evidence="2">WSL</strain>
    </source>
</reference>
<dbReference type="Gene3D" id="3.30.360.10">
    <property type="entry name" value="Dihydrodipicolinate Reductase, domain 2"/>
    <property type="match status" value="1"/>
</dbReference>
<dbReference type="Proteomes" id="UP000820818">
    <property type="component" value="Unassembled WGS sequence"/>
</dbReference>
<evidence type="ECO:0000313" key="3">
    <source>
        <dbReference type="Proteomes" id="UP000820818"/>
    </source>
</evidence>
<dbReference type="SUPFAM" id="SSF55347">
    <property type="entry name" value="Glyceraldehyde-3-phosphate dehydrogenase-like, C-terminal domain"/>
    <property type="match status" value="1"/>
</dbReference>
<evidence type="ECO:0000259" key="1">
    <source>
        <dbReference type="Pfam" id="PF02894"/>
    </source>
</evidence>
<protein>
    <recommendedName>
        <fullName evidence="1">Gfo/Idh/MocA-like oxidoreductase C-terminal domain-containing protein</fullName>
    </recommendedName>
</protein>
<comment type="caution">
    <text evidence="2">The sequence shown here is derived from an EMBL/GenBank/DDBJ whole genome shotgun (WGS) entry which is preliminary data.</text>
</comment>
<dbReference type="Pfam" id="PF02894">
    <property type="entry name" value="GFO_IDH_MocA_C"/>
    <property type="match status" value="1"/>
</dbReference>
<name>A0AAD5KE27_9CRUS</name>
<proteinExistence type="predicted"/>
<feature type="domain" description="Gfo/Idh/MocA-like oxidoreductase C-terminal" evidence="1">
    <location>
        <begin position="6"/>
        <end position="157"/>
    </location>
</feature>
<dbReference type="AlphaFoldDB" id="A0AAD5KE27"/>
<gene>
    <name evidence="2" type="ORF">GHT06_004012</name>
</gene>
<evidence type="ECO:0000313" key="2">
    <source>
        <dbReference type="EMBL" id="KAI9549754.1"/>
    </source>
</evidence>
<accession>A0AAD5KE27</accession>